<keyword evidence="5" id="KW-0539">Nucleus</keyword>
<evidence type="ECO:0000313" key="7">
    <source>
        <dbReference type="EMBL" id="KAK7037775.1"/>
    </source>
</evidence>
<dbReference type="PANTHER" id="PTHR12265">
    <property type="entry name" value="TRANSMEMBRANE PROTEIN 53"/>
    <property type="match status" value="1"/>
</dbReference>
<comment type="similarity">
    <text evidence="1">Belongs to the TMEM53 family.</text>
</comment>
<evidence type="ECO:0000256" key="6">
    <source>
        <dbReference type="ARBA" id="ARBA00034303"/>
    </source>
</evidence>
<dbReference type="InterPro" id="IPR029058">
    <property type="entry name" value="AB_hydrolase_fold"/>
</dbReference>
<dbReference type="GO" id="GO:0005640">
    <property type="term" value="C:nuclear outer membrane"/>
    <property type="evidence" value="ECO:0007669"/>
    <property type="project" value="UniProtKB-SubCell"/>
</dbReference>
<keyword evidence="2" id="KW-0812">Transmembrane</keyword>
<name>A0AAW0CHU8_9AGAR</name>
<dbReference type="Proteomes" id="UP001383192">
    <property type="component" value="Unassembled WGS sequence"/>
</dbReference>
<keyword evidence="3" id="KW-1133">Transmembrane helix</keyword>
<dbReference type="SUPFAM" id="SSF53474">
    <property type="entry name" value="alpha/beta-Hydrolases"/>
    <property type="match status" value="1"/>
</dbReference>
<evidence type="ECO:0000256" key="4">
    <source>
        <dbReference type="ARBA" id="ARBA00023136"/>
    </source>
</evidence>
<gene>
    <name evidence="7" type="ORF">VNI00_010736</name>
</gene>
<comment type="caution">
    <text evidence="7">The sequence shown here is derived from an EMBL/GenBank/DDBJ whole genome shotgun (WGS) entry which is preliminary data.</text>
</comment>
<dbReference type="PANTHER" id="PTHR12265:SF30">
    <property type="entry name" value="TRANSMEMBRANE PROTEIN 53"/>
    <property type="match status" value="1"/>
</dbReference>
<dbReference type="EMBL" id="JAYKXP010000044">
    <property type="protein sequence ID" value="KAK7037775.1"/>
    <property type="molecule type" value="Genomic_DNA"/>
</dbReference>
<dbReference type="Pfam" id="PF05705">
    <property type="entry name" value="DUF829"/>
    <property type="match status" value="1"/>
</dbReference>
<sequence>MNGHSKPTPSEFVKIGDGIYLRKPDELAVSGAENKDPNVILVLGWMAAKLAHIHKYTKVYEELYPSSTQILIRSQPKFFWTFESTRRANLIPVIDALEGLGCLPSKKDGNTPSTAPRILVHSFSNGGGMQLITLANALRARGITPSSYKSQKPTSAMIIDSSPALGTYRSTIRAFTIHIKSPFLRFSMRLFITLLFVLRFIHERVFRARPTFERLKDGLNSPRLLPWMDANTPRLYLYSRKDELVPWKEVRDHVEVGKKAGLNIRDERFEDSPHVAHARTEPNRYWNLVQNTWTSALEQCGR</sequence>
<protein>
    <recommendedName>
        <fullName evidence="9">Transmembrane protein 53</fullName>
    </recommendedName>
</protein>
<evidence type="ECO:0000256" key="3">
    <source>
        <dbReference type="ARBA" id="ARBA00022989"/>
    </source>
</evidence>
<dbReference type="AlphaFoldDB" id="A0AAW0CHU8"/>
<evidence type="ECO:0000313" key="8">
    <source>
        <dbReference type="Proteomes" id="UP001383192"/>
    </source>
</evidence>
<accession>A0AAW0CHU8</accession>
<evidence type="ECO:0008006" key="9">
    <source>
        <dbReference type="Google" id="ProtNLM"/>
    </source>
</evidence>
<proteinExistence type="inferred from homology"/>
<keyword evidence="4" id="KW-0472">Membrane</keyword>
<keyword evidence="8" id="KW-1185">Reference proteome</keyword>
<comment type="subcellular location">
    <subcellularLocation>
        <location evidence="6">Nucleus outer membrane</location>
        <topology evidence="6">Single-pass membrane protein</topology>
    </subcellularLocation>
</comment>
<dbReference type="InterPro" id="IPR008547">
    <property type="entry name" value="DUF829_TMEM53"/>
</dbReference>
<evidence type="ECO:0000256" key="2">
    <source>
        <dbReference type="ARBA" id="ARBA00022692"/>
    </source>
</evidence>
<organism evidence="7 8">
    <name type="scientific">Paramarasmius palmivorus</name>
    <dbReference type="NCBI Taxonomy" id="297713"/>
    <lineage>
        <taxon>Eukaryota</taxon>
        <taxon>Fungi</taxon>
        <taxon>Dikarya</taxon>
        <taxon>Basidiomycota</taxon>
        <taxon>Agaricomycotina</taxon>
        <taxon>Agaricomycetes</taxon>
        <taxon>Agaricomycetidae</taxon>
        <taxon>Agaricales</taxon>
        <taxon>Marasmiineae</taxon>
        <taxon>Marasmiaceae</taxon>
        <taxon>Paramarasmius</taxon>
    </lineage>
</organism>
<evidence type="ECO:0000256" key="1">
    <source>
        <dbReference type="ARBA" id="ARBA00007387"/>
    </source>
</evidence>
<evidence type="ECO:0000256" key="5">
    <source>
        <dbReference type="ARBA" id="ARBA00023242"/>
    </source>
</evidence>
<reference evidence="7 8" key="1">
    <citation type="submission" date="2024-01" db="EMBL/GenBank/DDBJ databases">
        <title>A draft genome for a cacao thread blight-causing isolate of Paramarasmius palmivorus.</title>
        <authorList>
            <person name="Baruah I.K."/>
            <person name="Bukari Y."/>
            <person name="Amoako-Attah I."/>
            <person name="Meinhardt L.W."/>
            <person name="Bailey B.A."/>
            <person name="Cohen S.P."/>
        </authorList>
    </citation>
    <scope>NUCLEOTIDE SEQUENCE [LARGE SCALE GENOMIC DNA]</scope>
    <source>
        <strain evidence="7 8">GH-12</strain>
    </source>
</reference>